<dbReference type="PROSITE" id="PS51683">
    <property type="entry name" value="SAM_OMT_II"/>
    <property type="match status" value="1"/>
</dbReference>
<dbReference type="FunFam" id="3.40.50.150:FF:000206">
    <property type="entry name" value="O-methyltransferase ZRP4"/>
    <property type="match status" value="1"/>
</dbReference>
<dbReference type="PANTHER" id="PTHR11746">
    <property type="entry name" value="O-METHYLTRANSFERASE"/>
    <property type="match status" value="1"/>
</dbReference>
<comment type="caution">
    <text evidence="7">The sequence shown here is derived from an EMBL/GenBank/DDBJ whole genome shotgun (WGS) entry which is preliminary data.</text>
</comment>
<sequence>MEKNKNIGESSALLQAQAELWNHIFSFLKSMCLKCAVELGIPDAINSHGETISLSELLTELSILPSKADYLRRLMRVLVHSGFFSVDQINREEVYSLTPLSRLLVTGGNDNLSPFVKAMLHPILVQPSLSMSSWFKSEITTEPIPFAMVHGTNLWSIARDNHEFGQAFNDAMACDGQFVMDILLKDHDEIFQGIGSLVDVGGGSGGTVRAISKAFPEMKCVVLDLPQVVGHLKSEGNVEFVAGDMFDYIPPADVVLLKWILHGWGDEECVKILQKCKDAISSRENGGKVIVMDLVVGSKGEGTPKETQLLWDMMMMVVVGSPERDEQEWHKIFVEAGFSSYKILPILGLRSLIELYP</sequence>
<dbReference type="InterPro" id="IPR012967">
    <property type="entry name" value="COMT_dimerisation"/>
</dbReference>
<dbReference type="Gene3D" id="1.10.10.10">
    <property type="entry name" value="Winged helix-like DNA-binding domain superfamily/Winged helix DNA-binding domain"/>
    <property type="match status" value="1"/>
</dbReference>
<dbReference type="Proteomes" id="UP000623129">
    <property type="component" value="Unassembled WGS sequence"/>
</dbReference>
<dbReference type="InterPro" id="IPR001077">
    <property type="entry name" value="COMT_C"/>
</dbReference>
<evidence type="ECO:0000313" key="8">
    <source>
        <dbReference type="Proteomes" id="UP000623129"/>
    </source>
</evidence>
<keyword evidence="8" id="KW-1185">Reference proteome</keyword>
<evidence type="ECO:0000259" key="6">
    <source>
        <dbReference type="Pfam" id="PF08100"/>
    </source>
</evidence>
<dbReference type="OrthoDB" id="757282at2759"/>
<dbReference type="Pfam" id="PF00891">
    <property type="entry name" value="Methyltransf_2"/>
    <property type="match status" value="1"/>
</dbReference>
<keyword evidence="1 7" id="KW-0489">Methyltransferase</keyword>
<dbReference type="FunFam" id="1.10.10.10:FF:000213">
    <property type="entry name" value="Coniferyl alcohol 9-O-methyltransferase"/>
    <property type="match status" value="1"/>
</dbReference>
<keyword evidence="3" id="KW-0949">S-adenosyl-L-methionine</keyword>
<name>A0A833W185_9POAL</name>
<feature type="domain" description="O-methyltransferase C-terminal" evidence="5">
    <location>
        <begin position="141"/>
        <end position="339"/>
    </location>
</feature>
<dbReference type="AlphaFoldDB" id="A0A833W185"/>
<dbReference type="InterPro" id="IPR036390">
    <property type="entry name" value="WH_DNA-bd_sf"/>
</dbReference>
<dbReference type="GO" id="GO:0046983">
    <property type="term" value="F:protein dimerization activity"/>
    <property type="evidence" value="ECO:0007669"/>
    <property type="project" value="InterPro"/>
</dbReference>
<evidence type="ECO:0000313" key="7">
    <source>
        <dbReference type="EMBL" id="KAF3339899.1"/>
    </source>
</evidence>
<evidence type="ECO:0000256" key="1">
    <source>
        <dbReference type="ARBA" id="ARBA00022603"/>
    </source>
</evidence>
<feature type="domain" description="O-methyltransferase dimerisation" evidence="6">
    <location>
        <begin position="21"/>
        <end position="106"/>
    </location>
</feature>
<dbReference type="Gene3D" id="3.40.50.150">
    <property type="entry name" value="Vaccinia Virus protein VP39"/>
    <property type="match status" value="1"/>
</dbReference>
<evidence type="ECO:0000256" key="3">
    <source>
        <dbReference type="ARBA" id="ARBA00022691"/>
    </source>
</evidence>
<dbReference type="InterPro" id="IPR016461">
    <property type="entry name" value="COMT-like"/>
</dbReference>
<dbReference type="GO" id="GO:0032259">
    <property type="term" value="P:methylation"/>
    <property type="evidence" value="ECO:0007669"/>
    <property type="project" value="UniProtKB-KW"/>
</dbReference>
<dbReference type="InterPro" id="IPR029063">
    <property type="entry name" value="SAM-dependent_MTases_sf"/>
</dbReference>
<dbReference type="SUPFAM" id="SSF53335">
    <property type="entry name" value="S-adenosyl-L-methionine-dependent methyltransferases"/>
    <property type="match status" value="1"/>
</dbReference>
<gene>
    <name evidence="7" type="ORF">FCM35_KLT15670</name>
</gene>
<dbReference type="EMBL" id="SWLB01000003">
    <property type="protein sequence ID" value="KAF3339899.1"/>
    <property type="molecule type" value="Genomic_DNA"/>
</dbReference>
<evidence type="ECO:0000256" key="4">
    <source>
        <dbReference type="PIRSR" id="PIRSR005739-1"/>
    </source>
</evidence>
<keyword evidence="2 7" id="KW-0808">Transferase</keyword>
<dbReference type="CDD" id="cd02440">
    <property type="entry name" value="AdoMet_MTases"/>
    <property type="match status" value="1"/>
</dbReference>
<accession>A0A833W185</accession>
<dbReference type="PIRSF" id="PIRSF005739">
    <property type="entry name" value="O-mtase"/>
    <property type="match status" value="1"/>
</dbReference>
<dbReference type="GO" id="GO:0008171">
    <property type="term" value="F:O-methyltransferase activity"/>
    <property type="evidence" value="ECO:0007669"/>
    <property type="project" value="InterPro"/>
</dbReference>
<dbReference type="InterPro" id="IPR036388">
    <property type="entry name" value="WH-like_DNA-bd_sf"/>
</dbReference>
<proteinExistence type="predicted"/>
<evidence type="ECO:0000259" key="5">
    <source>
        <dbReference type="Pfam" id="PF00891"/>
    </source>
</evidence>
<dbReference type="Pfam" id="PF08100">
    <property type="entry name" value="Dimerisation"/>
    <property type="match status" value="1"/>
</dbReference>
<feature type="active site" description="Proton acceptor" evidence="4">
    <location>
        <position position="262"/>
    </location>
</feature>
<reference evidence="7" key="1">
    <citation type="submission" date="2020-01" db="EMBL/GenBank/DDBJ databases">
        <title>Genome sequence of Kobresia littledalei, the first chromosome-level genome in the family Cyperaceae.</title>
        <authorList>
            <person name="Qu G."/>
        </authorList>
    </citation>
    <scope>NUCLEOTIDE SEQUENCE</scope>
    <source>
        <strain evidence="7">C.B.Clarke</strain>
        <tissue evidence="7">Leaf</tissue>
    </source>
</reference>
<organism evidence="7 8">
    <name type="scientific">Carex littledalei</name>
    <dbReference type="NCBI Taxonomy" id="544730"/>
    <lineage>
        <taxon>Eukaryota</taxon>
        <taxon>Viridiplantae</taxon>
        <taxon>Streptophyta</taxon>
        <taxon>Embryophyta</taxon>
        <taxon>Tracheophyta</taxon>
        <taxon>Spermatophyta</taxon>
        <taxon>Magnoliopsida</taxon>
        <taxon>Liliopsida</taxon>
        <taxon>Poales</taxon>
        <taxon>Cyperaceae</taxon>
        <taxon>Cyperoideae</taxon>
        <taxon>Cariceae</taxon>
        <taxon>Carex</taxon>
        <taxon>Carex subgen. Euthyceras</taxon>
    </lineage>
</organism>
<evidence type="ECO:0000256" key="2">
    <source>
        <dbReference type="ARBA" id="ARBA00022679"/>
    </source>
</evidence>
<protein>
    <submittedName>
        <fullName evidence="7">O-methyltransferase ZRP4-like protein</fullName>
    </submittedName>
</protein>
<dbReference type="SUPFAM" id="SSF46785">
    <property type="entry name" value="Winged helix' DNA-binding domain"/>
    <property type="match status" value="1"/>
</dbReference>